<dbReference type="Proteomes" id="UP000631576">
    <property type="component" value="Unassembled WGS sequence"/>
</dbReference>
<gene>
    <name evidence="5" type="ORF">H8S40_01815</name>
</gene>
<protein>
    <submittedName>
        <fullName evidence="5">Cna B-type domain-containing protein</fullName>
    </submittedName>
</protein>
<evidence type="ECO:0000256" key="1">
    <source>
        <dbReference type="SAM" id="MobiDB-lite"/>
    </source>
</evidence>
<dbReference type="RefSeq" id="WP_186864400.1">
    <property type="nucleotide sequence ID" value="NZ_JACOPE010000001.1"/>
</dbReference>
<keyword evidence="2" id="KW-0812">Transmembrane</keyword>
<organism evidence="5 6">
    <name type="scientific">Ruminococcus hominis</name>
    <dbReference type="NCBI Taxonomy" id="2763065"/>
    <lineage>
        <taxon>Bacteria</taxon>
        <taxon>Bacillati</taxon>
        <taxon>Bacillota</taxon>
        <taxon>Clostridia</taxon>
        <taxon>Eubacteriales</taxon>
        <taxon>Oscillospiraceae</taxon>
        <taxon>Ruminococcus</taxon>
    </lineage>
</organism>
<dbReference type="CDD" id="cd00222">
    <property type="entry name" value="CollagenBindB"/>
    <property type="match status" value="1"/>
</dbReference>
<feature type="compositionally biased region" description="Basic and acidic residues" evidence="1">
    <location>
        <begin position="72"/>
        <end position="88"/>
    </location>
</feature>
<evidence type="ECO:0000259" key="4">
    <source>
        <dbReference type="Pfam" id="PF05738"/>
    </source>
</evidence>
<accession>A0ABR7G4H0</accession>
<evidence type="ECO:0000256" key="3">
    <source>
        <dbReference type="SAM" id="SignalP"/>
    </source>
</evidence>
<reference evidence="5 6" key="1">
    <citation type="submission" date="2020-08" db="EMBL/GenBank/DDBJ databases">
        <title>Genome public.</title>
        <authorList>
            <person name="Liu C."/>
            <person name="Sun Q."/>
        </authorList>
    </citation>
    <scope>NUCLEOTIDE SEQUENCE [LARGE SCALE GENOMIC DNA]</scope>
    <source>
        <strain evidence="5 6">NSJ-13</strain>
    </source>
</reference>
<feature type="compositionally biased region" description="Polar residues" evidence="1">
    <location>
        <begin position="38"/>
        <end position="68"/>
    </location>
</feature>
<keyword evidence="3" id="KW-0732">Signal</keyword>
<dbReference type="Gene3D" id="2.60.40.1140">
    <property type="entry name" value="Collagen-binding surface protein Cna, B-type domain"/>
    <property type="match status" value="1"/>
</dbReference>
<keyword evidence="6" id="KW-1185">Reference proteome</keyword>
<proteinExistence type="predicted"/>
<feature type="transmembrane region" description="Helical" evidence="2">
    <location>
        <begin position="2617"/>
        <end position="2636"/>
    </location>
</feature>
<dbReference type="Pfam" id="PF05738">
    <property type="entry name" value="Cna_B"/>
    <property type="match status" value="1"/>
</dbReference>
<dbReference type="InterPro" id="IPR006626">
    <property type="entry name" value="PbH1"/>
</dbReference>
<sequence>MKKKRRIENRIIAVILCMAILFSQVNIADAADINPSGTNTSQVTLSDDANKSNGEVSTESTVSDEINGTTESESKISEETSENSKNDESESSGGNVKSESTDNIDAYYKDSKICIYNYEQLKQIGSDAYIYTGDKDGQIGSGEVVKSEGTELKYGADAQYILMNDIQLNSEQMWLVPDSFTGTITGTKLEENETPTLYDKETDTIYIYNPYQLMVLAQEESETEPVMSMDYDAPQFGMGQMIYPDGEDQEYLTYSKTHKYVISEKFSSDKPELLADQVTTVSDTEGRDFKGQVVKTIGDKTYILIGNEEQLREIGSKATVYGAVYQAYEDAALKWHLDTDSDGNPIMLYGGDADLSSSQNGNKDYSLGAISDTEASLGTHKANIHGKCGVNQATGKIEPNLDIDKASGQTYSPTANYIIFRDIDLSSANWTPLMFSGNMIGAKANGQSTLWQNDASVTDYSKATELSTNVNRPVISNITVNQTGKMDGTKYIGIGFFATVTNEVNVADIGVSAGTVTVSNIELNNVSVQNNSNTHKNTQTLISGLTSSLGWLVGGLVDVLVGALTFGQVKLNLHDTLSALLNARAEDPTIYATGAFAGRIVGDVAIENCDVTGTVQVSNINDRTGGFVGYTEGVTQYSGLSKVLGVTVDALSSLLNAIPGLGLGDLITILLKKALPVSDLIPTGYKNVNIRNCSVEGLAGTIGQNDKSYIGGFVGQQVGTDIQNCSVKNSTYAITSKEYGGGFSGICRDADIQGTLSDVGIELVRVTQPQSLLLNCNLTDSNVTVEGENYQGGITGAQTNSYVINCGATGSISVKASGNYAGGVTGIATVGWVTNLGKDEVANTSLLKTVGDLLTKLLSSNPDQAGMLLSLAGIAPSAILGCNMNCQMISVEAGKSYAGGILGGGDGVYLAESSADYLNKLSYWKYGVLDTGNVSQRENMLNGLESVKAGEHRVGGVAGSVTTASVTGLLNNTLGVGSFLGFTVHSVTVTGVDAGYAVTATGNYAGGALGEAIGGDVQSVTLHQLKSVTAKNRCGGFVGCAGPGDLAGANGLTVNLLGLNHLLNVSNLLSVAEGIRVKITDAHVDGITGGFTVQAKGSNADGESVDYVAGGFIGKSNSCEISQSDVKNLKEVTANDTDGNAGGFIGTSSTGGLADVADETEIKALISANGLLNAVKYLIPSYTQCTVSYVSGGGVTADTAGGFAGSFQSGTVNNQAAGEGNYYSVYNLDHVNGQSYAGGFGGNVYSGALAQAGKGISILGSINGLNINIGDLVNLINAYIPYVQYAGIQSKEGFTVTANTIKAADSNSGSAGGFIGYGSGVQVSTCDVSNLKHTTVTTPKNLEDTDGSSYFNTKQSAYAVTGARYAGGYIGYMDIGSAASVGKGLSVLGTAIGINDVLDALNVVVSTVEHSNVTGNTGGFAVIASTKNTESDASADDVLGDAGGFAGKISGGHIQDSNSYNFSYVIGQITSGGYVGDLEPGNVASVLGDASILKGLVSVKDSLASVAQDFVPTIRNSSTTCIPCGGAVRAEAESTKSVQRGLAGGYAGHNEGGHIWGNNTKNWKGNKYTGPTSTCEAVRIRSVYGAEIAGGFTGLMEAADTASAGNLSLLWGLVKADNILGALSIVYPTEENTAVYGPLAKMDYKTWNSWVEHVGKYGGYGSDLAKNGTVENQEALDAILSKYAYGYQVVAGRSQYRDETTLANGGAAGGYVGSMKTGTITNGNAYQTKAVKGLRCAGGFAGEMVNGGAANLGGVNILGLKLELGQMLNVLDVFVPVIKQSSVEGYQSGLSVQSNGTDTRKTCGYAGGYIGRMIGGQIWGADTATVCQVSKLRRVDGTSYVGGFVGSSKPGSVASVNTTAGEDLLSKLLNSLISAPADLIKVLDATVSTIRYADVNAWDDWGIIVNGAYADGSKNTAYATAAGGFAGSLSGTVLGKKDTEGSGPVVNGIRSVVAGEYAGGCFGIADVDAGVSVSADGETSVLGYLLKLGQLDVLDAFRTYVYYGSVSGSNDDGLSVSALKAVKSGQNNQVTYSGNAGGFGGALLNSTVKNSTVVALSNVTGPNSVGGFIGYSGKSGVVDVNKLNVLGDNMGQLLGGALGVLDVFGSHIDDSMVTGIDGGYTVQSTGGEEQIAGGFIGYANLARMAGCNAGDQKEQTHGLKQVASGGTAGGFAGRTSFAYLADVKLDSTVVKAVVTILNQLVKALYLDKIQESDLLNINLGIIKVQALCEGNLLHVNLLGLDISVALVKQSAENKQETDFAVITIGDSTIKLPCNSDGIIDKDNDLESTISINLIKANRTKITDSNVYGISTGYDVYAGGAGNDADGTAEDGRSGGFVGFNDEGLLQDNNMYYCDVVRGTKDLVGPFSGKSNLNSVYSFNTKKNVEGENNIYRIYRKLDGTLDEIKKSSHILNSKYEKDDASGWNIYSIEHMQTVESYDTLKDAELASAQGTKTANLDAYVSAAKAVLMADTKTSFNTGESDTPEPSESQDPCDEFVNLTINKVWKDLNNFSDLRPDNIKVTISRTWTDSNQQEQTKIVPGYESYTINGSEKKSTWQEVIKGLPAYQTDEDGTIHYYTYSVTETEVTGYTTTVNTSDDGFTFNITNRHFPGLPDTGGYGSYLIYLIGILLLLVYLAMRYKKSKENQKAEQL</sequence>
<dbReference type="SUPFAM" id="SSF49478">
    <property type="entry name" value="Cna protein B-type domain"/>
    <property type="match status" value="1"/>
</dbReference>
<dbReference type="SMART" id="SM00710">
    <property type="entry name" value="PbH1"/>
    <property type="match status" value="13"/>
</dbReference>
<comment type="caution">
    <text evidence="5">The sequence shown here is derived from an EMBL/GenBank/DDBJ whole genome shotgun (WGS) entry which is preliminary data.</text>
</comment>
<feature type="region of interest" description="Disordered" evidence="1">
    <location>
        <begin position="38"/>
        <end position="101"/>
    </location>
</feature>
<feature type="domain" description="CNA-B" evidence="4">
    <location>
        <begin position="2499"/>
        <end position="2605"/>
    </location>
</feature>
<keyword evidence="2" id="KW-0472">Membrane</keyword>
<dbReference type="InterPro" id="IPR008454">
    <property type="entry name" value="Collagen-bd_Cna-like_B-typ_dom"/>
</dbReference>
<evidence type="ECO:0000256" key="2">
    <source>
        <dbReference type="SAM" id="Phobius"/>
    </source>
</evidence>
<dbReference type="Gene3D" id="2.160.20.110">
    <property type="match status" value="1"/>
</dbReference>
<keyword evidence="2" id="KW-1133">Transmembrane helix</keyword>
<feature type="signal peptide" evidence="3">
    <location>
        <begin position="1"/>
        <end position="30"/>
    </location>
</feature>
<dbReference type="EMBL" id="JACOPE010000001">
    <property type="protein sequence ID" value="MBC5682327.1"/>
    <property type="molecule type" value="Genomic_DNA"/>
</dbReference>
<name>A0ABR7G4H0_9FIRM</name>
<feature type="chain" id="PRO_5046186498" evidence="3">
    <location>
        <begin position="31"/>
        <end position="2650"/>
    </location>
</feature>
<evidence type="ECO:0000313" key="5">
    <source>
        <dbReference type="EMBL" id="MBC5682327.1"/>
    </source>
</evidence>
<evidence type="ECO:0000313" key="6">
    <source>
        <dbReference type="Proteomes" id="UP000631576"/>
    </source>
</evidence>